<comment type="catalytic activity">
    <reaction evidence="1">
        <text>2 a phenolic donor + H2O2 = 2 a phenolic radical donor + 2 H2O</text>
        <dbReference type="Rhea" id="RHEA:56136"/>
        <dbReference type="ChEBI" id="CHEBI:15377"/>
        <dbReference type="ChEBI" id="CHEBI:16240"/>
        <dbReference type="ChEBI" id="CHEBI:139520"/>
        <dbReference type="ChEBI" id="CHEBI:139521"/>
        <dbReference type="EC" id="1.11.1.7"/>
    </reaction>
</comment>
<proteinExistence type="inferred from homology"/>
<feature type="binding site" description="axial binding residue" evidence="18">
    <location>
        <position position="298"/>
    </location>
    <ligand>
        <name>heme b</name>
        <dbReference type="ChEBI" id="CHEBI:60344"/>
    </ligand>
    <ligandPart>
        <name>Fe</name>
        <dbReference type="ChEBI" id="CHEBI:18248"/>
    </ligandPart>
</feature>
<evidence type="ECO:0000313" key="25">
    <source>
        <dbReference type="Proteomes" id="UP000006882"/>
    </source>
</evidence>
<keyword evidence="13 20" id="KW-1015">Disulfide bond</keyword>
<dbReference type="InterPro" id="IPR033905">
    <property type="entry name" value="Secretory_peroxidase"/>
</dbReference>
<dbReference type="Pfam" id="PF00141">
    <property type="entry name" value="peroxidase"/>
    <property type="match status" value="1"/>
</dbReference>
<dbReference type="AlphaFoldDB" id="A0A251N8F5"/>
<dbReference type="GO" id="GO:0046872">
    <property type="term" value="F:metal ion binding"/>
    <property type="evidence" value="ECO:0007669"/>
    <property type="project" value="UniProtKB-KW"/>
</dbReference>
<dbReference type="FunFam" id="1.10.520.10:FF:000006">
    <property type="entry name" value="Peroxidase"/>
    <property type="match status" value="1"/>
</dbReference>
<dbReference type="GO" id="GO:0006979">
    <property type="term" value="P:response to oxidative stress"/>
    <property type="evidence" value="ECO:0007669"/>
    <property type="project" value="InterPro"/>
</dbReference>
<feature type="disulfide bond" evidence="20">
    <location>
        <begin position="226"/>
        <end position="472"/>
    </location>
</feature>
<dbReference type="EMBL" id="CM007657">
    <property type="protein sequence ID" value="ONH94859.1"/>
    <property type="molecule type" value="Genomic_DNA"/>
</dbReference>
<evidence type="ECO:0000256" key="11">
    <source>
        <dbReference type="ARBA" id="ARBA00023002"/>
    </source>
</evidence>
<evidence type="ECO:0000256" key="19">
    <source>
        <dbReference type="PIRSR" id="PIRSR600823-4"/>
    </source>
</evidence>
<feature type="binding site" evidence="17">
    <location>
        <position position="268"/>
    </location>
    <ligand>
        <name>substrate</name>
    </ligand>
</feature>
<dbReference type="SUPFAM" id="SSF48113">
    <property type="entry name" value="Heme-dependent peroxidases"/>
    <property type="match status" value="1"/>
</dbReference>
<dbReference type="Gramene" id="ONH94859">
    <property type="protein sequence ID" value="ONH94859"/>
    <property type="gene ID" value="PRUPE_7G035800"/>
</dbReference>
<keyword evidence="6" id="KW-0575">Peroxidase</keyword>
<keyword evidence="7" id="KW-0349">Heme</keyword>
<dbReference type="Proteomes" id="UP000006882">
    <property type="component" value="Chromosome G7"/>
</dbReference>
<accession>A0A251N8F5</accession>
<dbReference type="GO" id="GO:0009505">
    <property type="term" value="C:plant-type cell wall"/>
    <property type="evidence" value="ECO:0000318"/>
    <property type="project" value="GO_Central"/>
</dbReference>
<feature type="domain" description="Plant heme peroxidase family profile" evidence="23">
    <location>
        <begin position="128"/>
        <end position="476"/>
    </location>
</feature>
<comment type="cofactor">
    <cofactor evidence="18">
        <name>Ca(2+)</name>
        <dbReference type="ChEBI" id="CHEBI:29108"/>
    </cofactor>
    <text evidence="18">Binds 2 calcium ions per subunit.</text>
</comment>
<evidence type="ECO:0000256" key="15">
    <source>
        <dbReference type="ARBA" id="ARBA00023324"/>
    </source>
</evidence>
<evidence type="ECO:0000256" key="9">
    <source>
        <dbReference type="ARBA" id="ARBA00022729"/>
    </source>
</evidence>
<dbReference type="PROSITE" id="PS50873">
    <property type="entry name" value="PEROXIDASE_4"/>
    <property type="match status" value="1"/>
</dbReference>
<keyword evidence="22" id="KW-1133">Transmembrane helix</keyword>
<comment type="function">
    <text evidence="2">Removal of H(2)O(2), oxidation of toxic reductants, biosynthesis and degradation of lignin, suberization, auxin catabolism, response to environmental stresses such as wounding, pathogen attack and oxidative stress. These functions might be dependent on each isozyme/isoform in each plant tissue.</text>
</comment>
<protein>
    <recommendedName>
        <fullName evidence="4">peroxidase</fullName>
        <ecNumber evidence="4">1.11.1.7</ecNumber>
    </recommendedName>
</protein>
<feature type="disulfide bond" evidence="20">
    <location>
        <begin position="305"/>
        <end position="337"/>
    </location>
</feature>
<keyword evidence="22" id="KW-0472">Membrane</keyword>
<dbReference type="GO" id="GO:0020037">
    <property type="term" value="F:heme binding"/>
    <property type="evidence" value="ECO:0007669"/>
    <property type="project" value="InterPro"/>
</dbReference>
<comment type="similarity">
    <text evidence="21">Belongs to the peroxidase family.</text>
</comment>
<gene>
    <name evidence="24" type="ORF">PRUPE_7G035800</name>
</gene>
<dbReference type="CDD" id="cd00693">
    <property type="entry name" value="secretory_peroxidase"/>
    <property type="match status" value="1"/>
</dbReference>
<evidence type="ECO:0000256" key="18">
    <source>
        <dbReference type="PIRSR" id="PIRSR600823-3"/>
    </source>
</evidence>
<name>A0A251N8F5_PRUPE</name>
<dbReference type="PRINTS" id="PR00458">
    <property type="entry name" value="PEROXIDASE"/>
</dbReference>
<dbReference type="STRING" id="3760.A0A251N8F5"/>
<evidence type="ECO:0000313" key="24">
    <source>
        <dbReference type="EMBL" id="ONH94859.1"/>
    </source>
</evidence>
<dbReference type="GO" id="GO:0140825">
    <property type="term" value="F:lactoperoxidase activity"/>
    <property type="evidence" value="ECO:0007669"/>
    <property type="project" value="UniProtKB-EC"/>
</dbReference>
<dbReference type="InterPro" id="IPR010255">
    <property type="entry name" value="Haem_peroxidase_sf"/>
</dbReference>
<dbReference type="GO" id="GO:0006950">
    <property type="term" value="P:response to stress"/>
    <property type="evidence" value="ECO:0000318"/>
    <property type="project" value="GO_Central"/>
</dbReference>
<feature type="binding site" evidence="18">
    <location>
        <position position="170"/>
    </location>
    <ligand>
        <name>Ca(2+)</name>
        <dbReference type="ChEBI" id="CHEBI:29108"/>
        <label>1</label>
    </ligand>
</feature>
<evidence type="ECO:0000256" key="2">
    <source>
        <dbReference type="ARBA" id="ARBA00002322"/>
    </source>
</evidence>
<evidence type="ECO:0000256" key="5">
    <source>
        <dbReference type="ARBA" id="ARBA00022525"/>
    </source>
</evidence>
<evidence type="ECO:0000256" key="14">
    <source>
        <dbReference type="ARBA" id="ARBA00023180"/>
    </source>
</evidence>
<dbReference type="InterPro" id="IPR000823">
    <property type="entry name" value="Peroxidase_pln"/>
</dbReference>
<dbReference type="InterPro" id="IPR019794">
    <property type="entry name" value="Peroxidases_AS"/>
</dbReference>
<evidence type="ECO:0000256" key="12">
    <source>
        <dbReference type="ARBA" id="ARBA00023004"/>
    </source>
</evidence>
<evidence type="ECO:0000256" key="21">
    <source>
        <dbReference type="RuleBase" id="RU004241"/>
    </source>
</evidence>
<evidence type="ECO:0000256" key="22">
    <source>
        <dbReference type="SAM" id="Phobius"/>
    </source>
</evidence>
<feature type="site" description="Transition state stabilizer" evidence="19">
    <location>
        <position position="165"/>
    </location>
</feature>
<sequence>MKHICNCPKYCGLNCKYAKPELTNSPLKRGLSPNGKAHSCIHFPLSHTLRRRASEKNRKKMMTATKGWAFALMVIFSVLLSWSIPRGESERAFISFSSHEPLVKAVSLASADGGQDFFMEMTDSVAMNIEYDFYRDTCPEAETIVSSTMAQIYSQHKNVSAQLLRLFFHDCFIQGCDASVLLDDSNGNKNHSIEKQAVPNKTLKGFDKIYQIKEVLENVCPGVVSCADILALATRDGVVLAGGPFYPLFTGRRDSARSYYDEATAEIPKPDDNITQTLHLFSLRGFTDRETVSLLGGHNIGKIGCEFIQSRLHNFKGTGKTDPTVSPSFLNEMRVFCEDNGNEKSSQGSPMAATMASPMAFPTAGPMASSPMASRGMSEKPAPRGMPYFQQLSSSVSSGAGFDTHYYQSLLRGRGLLFADQQLMANERTARLVRAYASDDGSTFRMDFARAMMKMSNLNPLTGSQGQVRLECTLAS</sequence>
<feature type="binding site" evidence="18">
    <location>
        <position position="403"/>
    </location>
    <ligand>
        <name>Ca(2+)</name>
        <dbReference type="ChEBI" id="CHEBI:29108"/>
        <label>2</label>
    </ligand>
</feature>
<keyword evidence="14" id="KW-0325">Glycoprotein</keyword>
<keyword evidence="9" id="KW-0732">Signal</keyword>
<feature type="disulfide bond" evidence="20">
    <location>
        <begin position="171"/>
        <end position="176"/>
    </location>
</feature>
<evidence type="ECO:0000256" key="7">
    <source>
        <dbReference type="ARBA" id="ARBA00022617"/>
    </source>
</evidence>
<keyword evidence="10 18" id="KW-0106">Calcium</keyword>
<feature type="transmembrane region" description="Helical" evidence="22">
    <location>
        <begin position="67"/>
        <end position="84"/>
    </location>
</feature>
<keyword evidence="25" id="KW-1185">Reference proteome</keyword>
<evidence type="ECO:0000256" key="13">
    <source>
        <dbReference type="ARBA" id="ARBA00023157"/>
    </source>
</evidence>
<keyword evidence="15" id="KW-0376">Hydrogen peroxide</keyword>
<evidence type="ECO:0000256" key="6">
    <source>
        <dbReference type="ARBA" id="ARBA00022559"/>
    </source>
</evidence>
<dbReference type="PRINTS" id="PR00461">
    <property type="entry name" value="PLPEROXIDASE"/>
</dbReference>
<evidence type="ECO:0000256" key="8">
    <source>
        <dbReference type="ARBA" id="ARBA00022723"/>
    </source>
</evidence>
<dbReference type="Gene3D" id="1.10.520.10">
    <property type="match status" value="1"/>
</dbReference>
<dbReference type="PROSITE" id="PS00436">
    <property type="entry name" value="PEROXIDASE_2"/>
    <property type="match status" value="1"/>
</dbReference>
<feature type="binding site" evidence="18">
    <location>
        <position position="177"/>
    </location>
    <ligand>
        <name>Ca(2+)</name>
        <dbReference type="ChEBI" id="CHEBI:29108"/>
        <label>1</label>
    </ligand>
</feature>
<evidence type="ECO:0000256" key="3">
    <source>
        <dbReference type="ARBA" id="ARBA00004613"/>
    </source>
</evidence>
<dbReference type="EC" id="1.11.1.7" evidence="4"/>
<evidence type="ECO:0000256" key="16">
    <source>
        <dbReference type="PIRSR" id="PIRSR600823-1"/>
    </source>
</evidence>
<evidence type="ECO:0000259" key="23">
    <source>
        <dbReference type="PROSITE" id="PS50873"/>
    </source>
</evidence>
<evidence type="ECO:0000256" key="17">
    <source>
        <dbReference type="PIRSR" id="PIRSR600823-2"/>
    </source>
</evidence>
<evidence type="ECO:0000256" key="20">
    <source>
        <dbReference type="PIRSR" id="PIRSR600823-5"/>
    </source>
</evidence>
<feature type="binding site" evidence="18">
    <location>
        <position position="179"/>
    </location>
    <ligand>
        <name>Ca(2+)</name>
        <dbReference type="ChEBI" id="CHEBI:29108"/>
        <label>1</label>
    </ligand>
</feature>
<feature type="disulfide bond" evidence="20">
    <location>
        <begin position="138"/>
        <end position="220"/>
    </location>
</feature>
<comment type="subcellular location">
    <subcellularLocation>
        <location evidence="3">Secreted</location>
    </subcellularLocation>
</comment>
<dbReference type="GO" id="GO:0004601">
    <property type="term" value="F:peroxidase activity"/>
    <property type="evidence" value="ECO:0000318"/>
    <property type="project" value="GO_Central"/>
</dbReference>
<dbReference type="PANTHER" id="PTHR31235">
    <property type="entry name" value="PEROXIDASE 25-RELATED"/>
    <property type="match status" value="1"/>
</dbReference>
<dbReference type="Gene3D" id="1.10.420.10">
    <property type="entry name" value="Peroxidase, domain 2"/>
    <property type="match status" value="1"/>
</dbReference>
<dbReference type="GO" id="GO:0005576">
    <property type="term" value="C:extracellular region"/>
    <property type="evidence" value="ECO:0007669"/>
    <property type="project" value="UniProtKB-SubCell"/>
</dbReference>
<evidence type="ECO:0000256" key="10">
    <source>
        <dbReference type="ARBA" id="ARBA00022837"/>
    </source>
</evidence>
<reference evidence="24 25" key="1">
    <citation type="journal article" date="2013" name="Nat. Genet.">
        <title>The high-quality draft genome of peach (Prunus persica) identifies unique patterns of genetic diversity, domestication and genome evolution.</title>
        <authorList>
            <consortium name="International Peach Genome Initiative"/>
            <person name="Verde I."/>
            <person name="Abbott A.G."/>
            <person name="Scalabrin S."/>
            <person name="Jung S."/>
            <person name="Shu S."/>
            <person name="Marroni F."/>
            <person name="Zhebentyayeva T."/>
            <person name="Dettori M.T."/>
            <person name="Grimwood J."/>
            <person name="Cattonaro F."/>
            <person name="Zuccolo A."/>
            <person name="Rossini L."/>
            <person name="Jenkins J."/>
            <person name="Vendramin E."/>
            <person name="Meisel L.A."/>
            <person name="Decroocq V."/>
            <person name="Sosinski B."/>
            <person name="Prochnik S."/>
            <person name="Mitros T."/>
            <person name="Policriti A."/>
            <person name="Cipriani G."/>
            <person name="Dondini L."/>
            <person name="Ficklin S."/>
            <person name="Goodstein D.M."/>
            <person name="Xuan P."/>
            <person name="Del Fabbro C."/>
            <person name="Aramini V."/>
            <person name="Copetti D."/>
            <person name="Gonzalez S."/>
            <person name="Horner D.S."/>
            <person name="Falchi R."/>
            <person name="Lucas S."/>
            <person name="Mica E."/>
            <person name="Maldonado J."/>
            <person name="Lazzari B."/>
            <person name="Bielenberg D."/>
            <person name="Pirona R."/>
            <person name="Miculan M."/>
            <person name="Barakat A."/>
            <person name="Testolin R."/>
            <person name="Stella A."/>
            <person name="Tartarini S."/>
            <person name="Tonutti P."/>
            <person name="Arus P."/>
            <person name="Orellana A."/>
            <person name="Wells C."/>
            <person name="Main D."/>
            <person name="Vizzotto G."/>
            <person name="Silva H."/>
            <person name="Salamini F."/>
            <person name="Schmutz J."/>
            <person name="Morgante M."/>
            <person name="Rokhsar D.S."/>
        </authorList>
    </citation>
    <scope>NUCLEOTIDE SEQUENCE [LARGE SCALE GENOMIC DNA]</scope>
    <source>
        <strain evidence="25">cv. Nemared</strain>
    </source>
</reference>
<evidence type="ECO:0000256" key="1">
    <source>
        <dbReference type="ARBA" id="ARBA00000189"/>
    </source>
</evidence>
<keyword evidence="8 18" id="KW-0479">Metal-binding</keyword>
<keyword evidence="11" id="KW-0560">Oxidoreductase</keyword>
<dbReference type="InterPro" id="IPR002016">
    <property type="entry name" value="Haem_peroxidase"/>
</dbReference>
<feature type="active site" description="Proton acceptor" evidence="16">
    <location>
        <position position="169"/>
    </location>
</feature>
<keyword evidence="5" id="KW-0964">Secreted</keyword>
<evidence type="ECO:0000256" key="4">
    <source>
        <dbReference type="ARBA" id="ARBA00012313"/>
    </source>
</evidence>
<keyword evidence="12 18" id="KW-0408">Iron</keyword>
<feature type="binding site" evidence="18">
    <location>
        <position position="175"/>
    </location>
    <ligand>
        <name>Ca(2+)</name>
        <dbReference type="ChEBI" id="CHEBI:29108"/>
        <label>1</label>
    </ligand>
</feature>
<comment type="cofactor">
    <cofactor evidence="18">
        <name>heme b</name>
        <dbReference type="ChEBI" id="CHEBI:60344"/>
    </cofactor>
    <text evidence="18">Binds 1 heme b (iron(II)-protoporphyrin IX) group per subunit.</text>
</comment>
<dbReference type="GO" id="GO:0042744">
    <property type="term" value="P:hydrogen peroxide catabolic process"/>
    <property type="evidence" value="ECO:0007669"/>
    <property type="project" value="UniProtKB-KW"/>
</dbReference>
<feature type="binding site" evidence="18">
    <location>
        <position position="194"/>
    </location>
    <ligand>
        <name>Ca(2+)</name>
        <dbReference type="ChEBI" id="CHEBI:29108"/>
        <label>1</label>
    </ligand>
</feature>
<keyword evidence="22" id="KW-0812">Transmembrane</keyword>
<organism evidence="24 25">
    <name type="scientific">Prunus persica</name>
    <name type="common">Peach</name>
    <name type="synonym">Amygdalus persica</name>
    <dbReference type="NCBI Taxonomy" id="3760"/>
    <lineage>
        <taxon>Eukaryota</taxon>
        <taxon>Viridiplantae</taxon>
        <taxon>Streptophyta</taxon>
        <taxon>Embryophyta</taxon>
        <taxon>Tracheophyta</taxon>
        <taxon>Spermatophyta</taxon>
        <taxon>Magnoliopsida</taxon>
        <taxon>eudicotyledons</taxon>
        <taxon>Gunneridae</taxon>
        <taxon>Pentapetalae</taxon>
        <taxon>rosids</taxon>
        <taxon>fabids</taxon>
        <taxon>Rosales</taxon>
        <taxon>Rosaceae</taxon>
        <taxon>Amygdaloideae</taxon>
        <taxon>Amygdaleae</taxon>
        <taxon>Prunus</taxon>
    </lineage>
</organism>